<evidence type="ECO:0000256" key="1">
    <source>
        <dbReference type="SAM" id="Phobius"/>
    </source>
</evidence>
<protein>
    <submittedName>
        <fullName evidence="2">Uncharacterized protein</fullName>
    </submittedName>
</protein>
<keyword evidence="1" id="KW-0812">Transmembrane</keyword>
<keyword evidence="1" id="KW-0472">Membrane</keyword>
<keyword evidence="1" id="KW-1133">Transmembrane helix</keyword>
<organism evidence="2 3">
    <name type="scientific">Nocardiopsis sediminis</name>
    <dbReference type="NCBI Taxonomy" id="1778267"/>
    <lineage>
        <taxon>Bacteria</taxon>
        <taxon>Bacillati</taxon>
        <taxon>Actinomycetota</taxon>
        <taxon>Actinomycetes</taxon>
        <taxon>Streptosporangiales</taxon>
        <taxon>Nocardiopsidaceae</taxon>
        <taxon>Nocardiopsis</taxon>
    </lineage>
</organism>
<dbReference type="RefSeq" id="WP_378535382.1">
    <property type="nucleotide sequence ID" value="NZ_JBHSBH010000012.1"/>
</dbReference>
<proteinExistence type="predicted"/>
<comment type="caution">
    <text evidence="2">The sequence shown here is derived from an EMBL/GenBank/DDBJ whole genome shotgun (WGS) entry which is preliminary data.</text>
</comment>
<evidence type="ECO:0000313" key="2">
    <source>
        <dbReference type="EMBL" id="MFC3997959.1"/>
    </source>
</evidence>
<reference evidence="3" key="1">
    <citation type="journal article" date="2019" name="Int. J. Syst. Evol. Microbiol.">
        <title>The Global Catalogue of Microorganisms (GCM) 10K type strain sequencing project: providing services to taxonomists for standard genome sequencing and annotation.</title>
        <authorList>
            <consortium name="The Broad Institute Genomics Platform"/>
            <consortium name="The Broad Institute Genome Sequencing Center for Infectious Disease"/>
            <person name="Wu L."/>
            <person name="Ma J."/>
        </authorList>
    </citation>
    <scope>NUCLEOTIDE SEQUENCE [LARGE SCALE GENOMIC DNA]</scope>
    <source>
        <strain evidence="3">TBRC 1826</strain>
    </source>
</reference>
<gene>
    <name evidence="2" type="ORF">ACFOVU_18640</name>
</gene>
<sequence length="60" mass="6805">MIAESTIAAAIVGGIVVALIGLALLKLAEFHRKVRSRLRRWGRTRVVLTQAPRRSTRRRR</sequence>
<name>A0ABV8FP81_9ACTN</name>
<evidence type="ECO:0000313" key="3">
    <source>
        <dbReference type="Proteomes" id="UP001595847"/>
    </source>
</evidence>
<keyword evidence="3" id="KW-1185">Reference proteome</keyword>
<dbReference type="EMBL" id="JBHSBH010000012">
    <property type="protein sequence ID" value="MFC3997959.1"/>
    <property type="molecule type" value="Genomic_DNA"/>
</dbReference>
<feature type="transmembrane region" description="Helical" evidence="1">
    <location>
        <begin position="6"/>
        <end position="28"/>
    </location>
</feature>
<accession>A0ABV8FP81</accession>
<dbReference type="Proteomes" id="UP001595847">
    <property type="component" value="Unassembled WGS sequence"/>
</dbReference>